<comment type="caution">
    <text evidence="4">The sequence shown here is derived from an EMBL/GenBank/DDBJ whole genome shotgun (WGS) entry which is preliminary data.</text>
</comment>
<dbReference type="InterPro" id="IPR022156">
    <property type="entry name" value="Uncharacterised_YfbK_N"/>
</dbReference>
<organism evidence="4 5">
    <name type="scientific">Cereibacter sphaeroides</name>
    <name type="common">Rhodobacter sphaeroides</name>
    <dbReference type="NCBI Taxonomy" id="1063"/>
    <lineage>
        <taxon>Bacteria</taxon>
        <taxon>Pseudomonadati</taxon>
        <taxon>Pseudomonadota</taxon>
        <taxon>Alphaproteobacteria</taxon>
        <taxon>Rhodobacterales</taxon>
        <taxon>Paracoccaceae</taxon>
        <taxon>Cereibacter</taxon>
    </lineage>
</organism>
<feature type="compositionally biased region" description="Low complexity" evidence="1">
    <location>
        <begin position="131"/>
        <end position="144"/>
    </location>
</feature>
<evidence type="ECO:0000313" key="5">
    <source>
        <dbReference type="Proteomes" id="UP000266305"/>
    </source>
</evidence>
<gene>
    <name evidence="4" type="ORF">D1114_11140</name>
</gene>
<dbReference type="SUPFAM" id="SSF53300">
    <property type="entry name" value="vWA-like"/>
    <property type="match status" value="1"/>
</dbReference>
<dbReference type="Gene3D" id="3.40.50.410">
    <property type="entry name" value="von Willebrand factor, type A domain"/>
    <property type="match status" value="1"/>
</dbReference>
<keyword evidence="2" id="KW-0472">Membrane</keyword>
<dbReference type="Pfam" id="PF12034">
    <property type="entry name" value="YfbK_C"/>
    <property type="match status" value="1"/>
</dbReference>
<protein>
    <submittedName>
        <fullName evidence="4">VWA domain-containing protein</fullName>
    </submittedName>
</protein>
<name>A0AAX1UL72_CERSP</name>
<dbReference type="InterPro" id="IPR036465">
    <property type="entry name" value="vWFA_dom_sf"/>
</dbReference>
<proteinExistence type="predicted"/>
<keyword evidence="2" id="KW-0812">Transmembrane</keyword>
<dbReference type="PROSITE" id="PS50234">
    <property type="entry name" value="VWFA"/>
    <property type="match status" value="1"/>
</dbReference>
<evidence type="ECO:0000259" key="3">
    <source>
        <dbReference type="PROSITE" id="PS50234"/>
    </source>
</evidence>
<keyword evidence="2" id="KW-1133">Transmembrane helix</keyword>
<evidence type="ECO:0000256" key="2">
    <source>
        <dbReference type="SAM" id="Phobius"/>
    </source>
</evidence>
<dbReference type="PANTHER" id="PTHR10579:SF43">
    <property type="entry name" value="ZINC FINGER (C3HC4-TYPE RING FINGER) FAMILY PROTEIN"/>
    <property type="match status" value="1"/>
</dbReference>
<evidence type="ECO:0000313" key="4">
    <source>
        <dbReference type="EMBL" id="RHZ94982.1"/>
    </source>
</evidence>
<dbReference type="Pfam" id="PF12450">
    <property type="entry name" value="vWF_A"/>
    <property type="match status" value="1"/>
</dbReference>
<evidence type="ECO:0000256" key="1">
    <source>
        <dbReference type="SAM" id="MobiDB-lite"/>
    </source>
</evidence>
<dbReference type="Pfam" id="PF00092">
    <property type="entry name" value="VWA"/>
    <property type="match status" value="1"/>
</dbReference>
<dbReference type="SMART" id="SM00327">
    <property type="entry name" value="VWA"/>
    <property type="match status" value="1"/>
</dbReference>
<dbReference type="InterPro" id="IPR002035">
    <property type="entry name" value="VWF_A"/>
</dbReference>
<dbReference type="InterPro" id="IPR021908">
    <property type="entry name" value="YfbK_C"/>
</dbReference>
<dbReference type="PANTHER" id="PTHR10579">
    <property type="entry name" value="CALCIUM-ACTIVATED CHLORIDE CHANNEL REGULATOR"/>
    <property type="match status" value="1"/>
</dbReference>
<sequence>MSDDRTDDDLEALRRALARDAAPAPDPEARARAMALALENYDRFQGRASGLRQGKDRPAGAGFLNGVRRMSGSFFSRPLLAATGSVAALGLALVVVMPNARLAEPPQTAPDAPEADARLAAVPEAGGGAETAGAPVPAVPQAAEPRARSAEGAAPQTFAADEAMPMAVPPAPDFALSKQAAEAPARALPQSDSEAFANAPDNPLRVTAEDPVSTFSIDVDTASYAILRSSLRAGQLPPREAVRIEEMINYFPYDYPAPENGTPPFRPTLSVTRTPWNPETRLVHVALQGRMPAIEDRPPLNLVFLIDTSGSMQDPAKLPLLKQSFGLMLGRLRPEDQVAIVTYAGSAGEVLAPTAANQRSTILSALDRLDAGGSTAGEEGLALAYRTASEMAGAGEVTRVVLATDGDFNLGISDPEELARLVAHERDTGVYLSVLGFGRGNLDDATMQALAQNGNGQAAYIDSLNEAQKVLVDQLSGALFPIADDVKVQVEWNPARVAEYRLIGYETRGLRREDFANDRVDAGEIGAGHAVTAIYEITPVDSPARLTDPLRYGAEPPEGAHGDELGFLRLRYKAPGESTSTLIDTPIPDMLTEASEDVRFSTAIAGFGELLRGSDKLGAWGWDEAIALADGARGADPFGYRVEAVQLMRLAESLSR</sequence>
<dbReference type="RefSeq" id="WP_119000193.1">
    <property type="nucleotide sequence ID" value="NZ_QWGP01000010.1"/>
</dbReference>
<feature type="region of interest" description="Disordered" evidence="1">
    <location>
        <begin position="177"/>
        <end position="204"/>
    </location>
</feature>
<dbReference type="EMBL" id="QWGP01000010">
    <property type="protein sequence ID" value="RHZ94982.1"/>
    <property type="molecule type" value="Genomic_DNA"/>
</dbReference>
<feature type="domain" description="VWFA" evidence="3">
    <location>
        <begin position="301"/>
        <end position="475"/>
    </location>
</feature>
<dbReference type="Proteomes" id="UP000266305">
    <property type="component" value="Unassembled WGS sequence"/>
</dbReference>
<reference evidence="4 5" key="1">
    <citation type="submission" date="2018-08" db="EMBL/GenBank/DDBJ databases">
        <title>Draft genome sequence of Rhodobacter sphaeroides FY.</title>
        <authorList>
            <person name="Rayyan A."/>
            <person name="Meyer T.E."/>
            <person name="Kyndt J.A."/>
        </authorList>
    </citation>
    <scope>NUCLEOTIDE SEQUENCE [LARGE SCALE GENOMIC DNA]</scope>
    <source>
        <strain evidence="4 5">FY</strain>
    </source>
</reference>
<dbReference type="AlphaFoldDB" id="A0AAX1UL72"/>
<feature type="transmembrane region" description="Helical" evidence="2">
    <location>
        <begin position="78"/>
        <end position="97"/>
    </location>
</feature>
<dbReference type="InterPro" id="IPR051266">
    <property type="entry name" value="CLCR"/>
</dbReference>
<dbReference type="CDD" id="cd01465">
    <property type="entry name" value="vWA_subgroup"/>
    <property type="match status" value="1"/>
</dbReference>
<accession>A0AAX1UL72</accession>
<feature type="region of interest" description="Disordered" evidence="1">
    <location>
        <begin position="126"/>
        <end position="154"/>
    </location>
</feature>